<accession>A0A316TZS2</accession>
<proteinExistence type="inferred from homology"/>
<evidence type="ECO:0000256" key="7">
    <source>
        <dbReference type="ARBA" id="ARBA00022763"/>
    </source>
</evidence>
<keyword evidence="9" id="KW-0067">ATP-binding</keyword>
<evidence type="ECO:0000256" key="8">
    <source>
        <dbReference type="ARBA" id="ARBA00022777"/>
    </source>
</evidence>
<evidence type="ECO:0000259" key="15">
    <source>
        <dbReference type="PROSITE" id="PS50290"/>
    </source>
</evidence>
<dbReference type="GO" id="GO:0005524">
    <property type="term" value="F:ATP binding"/>
    <property type="evidence" value="ECO:0007669"/>
    <property type="project" value="UniProtKB-KW"/>
</dbReference>
<dbReference type="InterPro" id="IPR014009">
    <property type="entry name" value="PIK_FAT"/>
</dbReference>
<dbReference type="PROSITE" id="PS51189">
    <property type="entry name" value="FAT"/>
    <property type="match status" value="1"/>
</dbReference>
<evidence type="ECO:0000313" key="18">
    <source>
        <dbReference type="EMBL" id="PWN18138.1"/>
    </source>
</evidence>
<dbReference type="GO" id="GO:0000077">
    <property type="term" value="P:DNA damage checkpoint signaling"/>
    <property type="evidence" value="ECO:0007669"/>
    <property type="project" value="TreeGrafter"/>
</dbReference>
<reference evidence="18 19" key="1">
    <citation type="journal article" date="2018" name="Mol. Biol. Evol.">
        <title>Broad Genomic Sampling Reveals a Smut Pathogenic Ancestry of the Fungal Clade Ustilaginomycotina.</title>
        <authorList>
            <person name="Kijpornyongpan T."/>
            <person name="Mondo S.J."/>
            <person name="Barry K."/>
            <person name="Sandor L."/>
            <person name="Lee J."/>
            <person name="Lipzen A."/>
            <person name="Pangilinan J."/>
            <person name="LaButti K."/>
            <person name="Hainaut M."/>
            <person name="Henrissat B."/>
            <person name="Grigoriev I.V."/>
            <person name="Spatafora J.W."/>
            <person name="Aime M.C."/>
        </authorList>
    </citation>
    <scope>NUCLEOTIDE SEQUENCE [LARGE SCALE GENOMIC DNA]</scope>
    <source>
        <strain evidence="18 19">MCA 4718</strain>
    </source>
</reference>
<dbReference type="PANTHER" id="PTHR11139:SF125">
    <property type="entry name" value="SERINE_THREONINE-PROTEIN KINASE MEC1"/>
    <property type="match status" value="1"/>
</dbReference>
<keyword evidence="10" id="KW-0234">DNA repair</keyword>
<evidence type="ECO:0000259" key="16">
    <source>
        <dbReference type="PROSITE" id="PS51189"/>
    </source>
</evidence>
<dbReference type="GO" id="GO:0006281">
    <property type="term" value="P:DNA repair"/>
    <property type="evidence" value="ECO:0007669"/>
    <property type="project" value="UniProtKB-KW"/>
</dbReference>
<sequence length="2619" mass="291868">MSRGGEPPSTSTVLGRLIGENARERRARYKALKESGRSLEDVAVWPSTESAASAEPVASTSKLEAGGEVAHAERTAHLLLRVLGLCFVVPLMRIDDAGIPGNTERHGITVLQALETLESMIQEQPGTLEDVFQSKPGGNTGGYDMYSSTTLDLWFCPRMLVAAAVLSLRASGVLRATSTKGADEPGVTVAAAEADHLRRLLLDRIKSMLRCALLKAQHLETVRAILWEFLVACHQALVQVDDPLSQALPFRTDFSKRSASLSRSTTTEDSASLSFTSFFTSRHPHNTHLTPPKPGQRPPGEGIARLWMPEDQTSFELNLPVKDLTAQVQHCLSRTLLFCSVDVIISLAAEFPAYLDDIGQAASKSLFINWQHDLNFRRSDLKARILPPKIVGQRYEIVQHRLQNGGESSTFSEREFFGLLAAQTARHFAEGTETWGTSNQRTELSIRLRDIWRMMRTSRKRLPVAAWNSLRRLAGTFLSNLAEPLPDISEAFDEEDMNDGQTGSAMGETKDNPSEELARKLCAYEGLLSIIQLSALPNPLTSLQEKEATQLLCGEDFDGTAITEEDEEEQAASTHPWLPLEEAREARRVIGHLVRSRAASQNGKERRTKRPWAEDDSTSPKAVSLAQLLKAGGLREDVHVSAPEEDVVHASGLDEVLRNELFICAQADCVSERQASVAQRQRLSLLRCSLCDNGDYPGPSAAEQEVEIVRADHVRLVSTLYGDQNIKETLFVGALNTIARQTAHYPVERFLEIIDAGSLEALVRQGLTHAHREIRLAAGRLAFAIAAKHISTNGDGDLASLRRRLAPLHDIHESLLAVSTPKVKETLIISLGNLGRINKEEILENVLLQLVLQLNSTVLLQSCAYLQITQLAAHHRCSTYALLSPYFAVISPPIVERMTSAPSLFLEVLKLTNQNQAKFLQVTLDWTLPRVIAARNTKALDLMVSALGTTIPKLCLEQAPAILKQYLLLQPQKRDKNIQLYLDTIRRASDQEVPLKGLYRSYIGEILGHLVACLGDEDRRPLALDGLRHIQHTLTVERNEKSKAKAAMSGGGDLSAFLREEILGILAWLNDDLMSVNGKRSPTYKAMVARSIGVFIEVVGSSISMVAPQIMATLSSTLQVPELRTATLQSWQTFMTTLRFDDVGPFIGQTTAALLSEWSHFSNVERKVAGKILNYLVVENAQEMRKFSAEIPDMEDLATELPDVCRKLRSSRQDWSAEQQLQQILERVADENASINLRSLHELKGFLQNHRRYIQTQASGTAFAPIVGTIITALLGTLRRSDDTQLEMRDLCLECLGMLGAVDPDRLELPAEDSPHKLLQNFEDRDETIDFAVHLIRDILVSAFRATSDTKHQSALAYAIQELLRFCGFTSALLRPNGRISSLKVKQRWNDLPPAIIDTVAPLLDSKYSITHGPATSHDKPFYQHSNSYREWIEIWANHLMQGAKGQDAETVFGIFRVLIRHHDLDITQHILPHAVLHNLISGTDQQREELRAEFVAVLLDQVDPTMGFSPDRRLLCAQTVFGLMDHMSAWLRLKRMERSRQPRQRRDPIGMAGGEDSLTNIESVIASISQELMARAALYCRAYARSLLNFEQRLRTFRSSGKPDGELQTYYENLHTIYASLDEPDGMEGISTCIISPSLEHQIREHESTGRWTSAQSCWEVEIQSKPDDASNHVGLLRCLRNLGHYDTMRTHVRGALSVHPQWEEILAPFAIEGACILGDWDEAEQILSRPGEQQSPEHAMARVLLAMAGRGNEAISDVLQTARRQLGKPILAAGRGSYPQIYDSVLQLHVLHEASLIEELAQTTDRGGKKLDGLLRSLQARLDATLPSFRIREPLLSLRRSAFSTYVEPGSTEPAYKEQIAAAWVSTCKIARKAGHTQTAYSAVLQAMVNQAPFAFVQRAKLLADAEQPHAAMQELTNALQTMTASMRAATAGSAIDSGVIDLTGASHPSEVDQAMYGKAVLLKARLFEATGRFMPNDVIEQYKESAKICKSLEKAWYCLGRYYDTLGGATVANMMTQHYSVCRYFCKSASLGTKFFYRTLPRLLTIWLDAGEEQLILDHQNGRYKASSDKNKNADASDRIETFSKINDMINRSVLKLQPYQWLAVFPQLVSRIVHKNEAVWAILQTIIAVVIEKYPHQAMWGMVAGFNSTDSHRKRRANAIVDMMKSSRQGSKEAVKIIQMSQKLAHELLVLCDYPVQKSETTLKMETAFPALASLAGCGLILPLQSSVTVSLPANNEVKADHYPFPPNLPLIQGFESTIEIMNSLQKPRKIVIIGSDGKHYPFLCKPKDDLRKDARLMEFDSMINKLLQSNSESRKRHLLIRTYAVVTLNEECGLIEWVPNTVGLRHILHKLYSSKGIHLYSNDIRVVMDECRKDPRRAGELFEKKVLVNYPPVFHEWFLNTFPEPAAWLKARLSYARTCAVMSMVGFVLGLGDRHGENILFDSVSGDTVHVDLNCLFEKGYTFEIPEQVPFRLTRNMIDAMGVTGYEGVFRRAAELTMGILRSNKDSLMSVLEAMVHDPLVEWAVADTGGGGGRSKAAREAANGAPKQDPRLIEARKSLDPIARKLDGTMRKGDIRVDQWTAPLGNNNLVDTLTREAASNYNLSRMYVGWSSWL</sequence>
<dbReference type="InterPro" id="IPR057564">
    <property type="entry name" value="HEAT_ATR"/>
</dbReference>
<evidence type="ECO:0000256" key="3">
    <source>
        <dbReference type="ARBA" id="ARBA00012513"/>
    </source>
</evidence>
<dbReference type="Pfam" id="PF23593">
    <property type="entry name" value="HEAT_ATR"/>
    <property type="match status" value="1"/>
</dbReference>
<dbReference type="RefSeq" id="XP_025345298.1">
    <property type="nucleotide sequence ID" value="XM_025491039.1"/>
</dbReference>
<keyword evidence="5" id="KW-0808">Transferase</keyword>
<dbReference type="SMART" id="SM00146">
    <property type="entry name" value="PI3Kc"/>
    <property type="match status" value="1"/>
</dbReference>
<evidence type="ECO:0000256" key="4">
    <source>
        <dbReference type="ARBA" id="ARBA00022527"/>
    </source>
</evidence>
<dbReference type="PANTHER" id="PTHR11139">
    <property type="entry name" value="ATAXIA TELANGIECTASIA MUTATED ATM -RELATED"/>
    <property type="match status" value="1"/>
</dbReference>
<dbReference type="GO" id="GO:0000723">
    <property type="term" value="P:telomere maintenance"/>
    <property type="evidence" value="ECO:0007669"/>
    <property type="project" value="TreeGrafter"/>
</dbReference>
<evidence type="ECO:0000313" key="19">
    <source>
        <dbReference type="Proteomes" id="UP000245942"/>
    </source>
</evidence>
<dbReference type="SUPFAM" id="SSF56112">
    <property type="entry name" value="Protein kinase-like (PK-like)"/>
    <property type="match status" value="1"/>
</dbReference>
<dbReference type="InterPro" id="IPR011990">
    <property type="entry name" value="TPR-like_helical_dom_sf"/>
</dbReference>
<dbReference type="EMBL" id="KZ819338">
    <property type="protein sequence ID" value="PWN18138.1"/>
    <property type="molecule type" value="Genomic_DNA"/>
</dbReference>
<feature type="domain" description="PI3K/PI4K catalytic" evidence="15">
    <location>
        <begin position="2259"/>
        <end position="2572"/>
    </location>
</feature>
<evidence type="ECO:0000256" key="9">
    <source>
        <dbReference type="ARBA" id="ARBA00022840"/>
    </source>
</evidence>
<feature type="domain" description="FATC" evidence="17">
    <location>
        <begin position="2587"/>
        <end position="2619"/>
    </location>
</feature>
<keyword evidence="8" id="KW-0418">Kinase</keyword>
<dbReference type="InterPro" id="IPR050517">
    <property type="entry name" value="DDR_Repair_Kinase"/>
</dbReference>
<dbReference type="GO" id="GO:0004674">
    <property type="term" value="F:protein serine/threonine kinase activity"/>
    <property type="evidence" value="ECO:0007669"/>
    <property type="project" value="UniProtKB-KW"/>
</dbReference>
<dbReference type="InterPro" id="IPR018936">
    <property type="entry name" value="PI3/4_kinase_CS"/>
</dbReference>
<keyword evidence="7" id="KW-0227">DNA damage</keyword>
<organism evidence="18 19">
    <name type="scientific">Pseudomicrostroma glucosiphilum</name>
    <dbReference type="NCBI Taxonomy" id="1684307"/>
    <lineage>
        <taxon>Eukaryota</taxon>
        <taxon>Fungi</taxon>
        <taxon>Dikarya</taxon>
        <taxon>Basidiomycota</taxon>
        <taxon>Ustilaginomycotina</taxon>
        <taxon>Exobasidiomycetes</taxon>
        <taxon>Microstromatales</taxon>
        <taxon>Microstromatales incertae sedis</taxon>
        <taxon>Pseudomicrostroma</taxon>
    </lineage>
</organism>
<evidence type="ECO:0000256" key="12">
    <source>
        <dbReference type="ARBA" id="ARBA00047899"/>
    </source>
</evidence>
<dbReference type="Pfam" id="PF02259">
    <property type="entry name" value="FAT"/>
    <property type="match status" value="1"/>
</dbReference>
<evidence type="ECO:0000256" key="5">
    <source>
        <dbReference type="ARBA" id="ARBA00022679"/>
    </source>
</evidence>
<dbReference type="InterPro" id="IPR003152">
    <property type="entry name" value="FATC_dom"/>
</dbReference>
<dbReference type="SUPFAM" id="SSF48371">
    <property type="entry name" value="ARM repeat"/>
    <property type="match status" value="1"/>
</dbReference>
<dbReference type="SMART" id="SM01343">
    <property type="entry name" value="FATC"/>
    <property type="match status" value="1"/>
</dbReference>
<evidence type="ECO:0000256" key="10">
    <source>
        <dbReference type="ARBA" id="ARBA00023204"/>
    </source>
</evidence>
<dbReference type="SMART" id="SM00802">
    <property type="entry name" value="UME"/>
    <property type="match status" value="1"/>
</dbReference>
<dbReference type="CDD" id="cd00892">
    <property type="entry name" value="PIKKc_ATR"/>
    <property type="match status" value="1"/>
</dbReference>
<dbReference type="Gene3D" id="1.10.1070.11">
    <property type="entry name" value="Phosphatidylinositol 3-/4-kinase, catalytic domain"/>
    <property type="match status" value="1"/>
</dbReference>
<dbReference type="GO" id="GO:0005634">
    <property type="term" value="C:nucleus"/>
    <property type="evidence" value="ECO:0007669"/>
    <property type="project" value="UniProtKB-SubCell"/>
</dbReference>
<dbReference type="InterPro" id="IPR011009">
    <property type="entry name" value="Kinase-like_dom_sf"/>
</dbReference>
<name>A0A316TZS2_9BASI</name>
<dbReference type="InterPro" id="IPR000403">
    <property type="entry name" value="PI3/4_kinase_cat_dom"/>
</dbReference>
<evidence type="ECO:0000256" key="11">
    <source>
        <dbReference type="ARBA" id="ARBA00023242"/>
    </source>
</evidence>
<dbReference type="PROSITE" id="PS50290">
    <property type="entry name" value="PI3_4_KINASE_3"/>
    <property type="match status" value="1"/>
</dbReference>
<comment type="catalytic activity">
    <reaction evidence="13">
        <text>L-seryl-[protein] + ATP = O-phospho-L-seryl-[protein] + ADP + H(+)</text>
        <dbReference type="Rhea" id="RHEA:17989"/>
        <dbReference type="Rhea" id="RHEA-COMP:9863"/>
        <dbReference type="Rhea" id="RHEA-COMP:11604"/>
        <dbReference type="ChEBI" id="CHEBI:15378"/>
        <dbReference type="ChEBI" id="CHEBI:29999"/>
        <dbReference type="ChEBI" id="CHEBI:30616"/>
        <dbReference type="ChEBI" id="CHEBI:83421"/>
        <dbReference type="ChEBI" id="CHEBI:456216"/>
        <dbReference type="EC" id="2.7.11.1"/>
    </reaction>
</comment>
<keyword evidence="6" id="KW-0547">Nucleotide-binding</keyword>
<evidence type="ECO:0000256" key="1">
    <source>
        <dbReference type="ARBA" id="ARBA00004123"/>
    </source>
</evidence>
<keyword evidence="4" id="KW-0723">Serine/threonine-protein kinase</keyword>
<dbReference type="EC" id="2.7.11.1" evidence="3"/>
<feature type="domain" description="FAT" evidence="16">
    <location>
        <begin position="1573"/>
        <end position="2152"/>
    </location>
</feature>
<dbReference type="Gene3D" id="1.25.40.10">
    <property type="entry name" value="Tetratricopeptide repeat domain"/>
    <property type="match status" value="1"/>
</dbReference>
<dbReference type="Pfam" id="PF02260">
    <property type="entry name" value="FATC"/>
    <property type="match status" value="1"/>
</dbReference>
<dbReference type="Pfam" id="PF08064">
    <property type="entry name" value="UME"/>
    <property type="match status" value="1"/>
</dbReference>
<comment type="similarity">
    <text evidence="2">Belongs to the PI3/PI4-kinase family. ATM subfamily.</text>
</comment>
<gene>
    <name evidence="18" type="ORF">BCV69DRAFT_274423</name>
</gene>
<dbReference type="OrthoDB" id="381190at2759"/>
<dbReference type="InterPro" id="IPR056802">
    <property type="entry name" value="ATR-like_M-HEAT"/>
</dbReference>
<evidence type="ECO:0000259" key="17">
    <source>
        <dbReference type="PROSITE" id="PS51190"/>
    </source>
</evidence>
<dbReference type="InterPro" id="IPR012993">
    <property type="entry name" value="UME"/>
</dbReference>
<dbReference type="GeneID" id="37012773"/>
<dbReference type="PROSITE" id="PS51190">
    <property type="entry name" value="FATC"/>
    <property type="match status" value="1"/>
</dbReference>
<dbReference type="Pfam" id="PF25030">
    <property type="entry name" value="M-HEAT_ATR"/>
    <property type="match status" value="1"/>
</dbReference>
<dbReference type="Pfam" id="PF00454">
    <property type="entry name" value="PI3_PI4_kinase"/>
    <property type="match status" value="1"/>
</dbReference>
<evidence type="ECO:0000256" key="13">
    <source>
        <dbReference type="ARBA" id="ARBA00048679"/>
    </source>
</evidence>
<keyword evidence="11" id="KW-0539">Nucleus</keyword>
<dbReference type="InterPro" id="IPR036940">
    <property type="entry name" value="PI3/4_kinase_cat_sf"/>
</dbReference>
<comment type="catalytic activity">
    <reaction evidence="12">
        <text>L-threonyl-[protein] + ATP = O-phospho-L-threonyl-[protein] + ADP + H(+)</text>
        <dbReference type="Rhea" id="RHEA:46608"/>
        <dbReference type="Rhea" id="RHEA-COMP:11060"/>
        <dbReference type="Rhea" id="RHEA-COMP:11605"/>
        <dbReference type="ChEBI" id="CHEBI:15378"/>
        <dbReference type="ChEBI" id="CHEBI:30013"/>
        <dbReference type="ChEBI" id="CHEBI:30616"/>
        <dbReference type="ChEBI" id="CHEBI:61977"/>
        <dbReference type="ChEBI" id="CHEBI:456216"/>
        <dbReference type="EC" id="2.7.11.1"/>
    </reaction>
</comment>
<dbReference type="Gene3D" id="3.30.1010.10">
    <property type="entry name" value="Phosphatidylinositol 3-kinase Catalytic Subunit, Chain A, domain 4"/>
    <property type="match status" value="1"/>
</dbReference>
<dbReference type="InterPro" id="IPR003151">
    <property type="entry name" value="PIK-rel_kinase_FAT"/>
</dbReference>
<evidence type="ECO:0000256" key="14">
    <source>
        <dbReference type="SAM" id="MobiDB-lite"/>
    </source>
</evidence>
<dbReference type="GO" id="GO:0005694">
    <property type="term" value="C:chromosome"/>
    <property type="evidence" value="ECO:0007669"/>
    <property type="project" value="TreeGrafter"/>
</dbReference>
<dbReference type="InterPro" id="IPR011989">
    <property type="entry name" value="ARM-like"/>
</dbReference>
<dbReference type="STRING" id="1684307.A0A316TZS2"/>
<dbReference type="Proteomes" id="UP000245942">
    <property type="component" value="Unassembled WGS sequence"/>
</dbReference>
<evidence type="ECO:0000256" key="6">
    <source>
        <dbReference type="ARBA" id="ARBA00022741"/>
    </source>
</evidence>
<keyword evidence="19" id="KW-1185">Reference proteome</keyword>
<protein>
    <recommendedName>
        <fullName evidence="3">non-specific serine/threonine protein kinase</fullName>
        <ecNumber evidence="3">2.7.11.1</ecNumber>
    </recommendedName>
</protein>
<comment type="subcellular location">
    <subcellularLocation>
        <location evidence="1">Nucleus</location>
    </subcellularLocation>
</comment>
<feature type="region of interest" description="Disordered" evidence="14">
    <location>
        <begin position="595"/>
        <end position="619"/>
    </location>
</feature>
<evidence type="ECO:0000256" key="2">
    <source>
        <dbReference type="ARBA" id="ARBA00010769"/>
    </source>
</evidence>
<dbReference type="InterPro" id="IPR016024">
    <property type="entry name" value="ARM-type_fold"/>
</dbReference>
<dbReference type="SUPFAM" id="SSF48452">
    <property type="entry name" value="TPR-like"/>
    <property type="match status" value="1"/>
</dbReference>
<dbReference type="PROSITE" id="PS00916">
    <property type="entry name" value="PI3_4_KINASE_2"/>
    <property type="match status" value="1"/>
</dbReference>
<dbReference type="Gene3D" id="1.25.10.10">
    <property type="entry name" value="Leucine-rich Repeat Variant"/>
    <property type="match status" value="1"/>
</dbReference>